<dbReference type="GO" id="GO:0003746">
    <property type="term" value="F:translation elongation factor activity"/>
    <property type="evidence" value="ECO:0007669"/>
    <property type="project" value="UniProtKB-KW"/>
</dbReference>
<feature type="domain" description="Translation elongation factor EF1B beta/delta subunit guanine nucleotide exchange" evidence="7">
    <location>
        <begin position="176"/>
        <end position="263"/>
    </location>
</feature>
<evidence type="ECO:0000259" key="7">
    <source>
        <dbReference type="SMART" id="SM00888"/>
    </source>
</evidence>
<dbReference type="Gene3D" id="3.30.70.60">
    <property type="match status" value="1"/>
</dbReference>
<dbReference type="PANTHER" id="PTHR11595:SF21">
    <property type="entry name" value="ELONGATION FACTOR 1-BETA"/>
    <property type="match status" value="1"/>
</dbReference>
<dbReference type="SUPFAM" id="SSF54984">
    <property type="entry name" value="eEF-1beta-like"/>
    <property type="match status" value="1"/>
</dbReference>
<dbReference type="Pfam" id="PF00736">
    <property type="entry name" value="EF1_GNE"/>
    <property type="match status" value="1"/>
</dbReference>
<dbReference type="Proteomes" id="UP000678393">
    <property type="component" value="Unassembled WGS sequence"/>
</dbReference>
<dbReference type="Pfam" id="PF10587">
    <property type="entry name" value="EF-1_beta_acid"/>
    <property type="match status" value="1"/>
</dbReference>
<dbReference type="GO" id="GO:0005829">
    <property type="term" value="C:cytosol"/>
    <property type="evidence" value="ECO:0007669"/>
    <property type="project" value="TreeGrafter"/>
</dbReference>
<evidence type="ECO:0000256" key="2">
    <source>
        <dbReference type="ARBA" id="ARBA00022768"/>
    </source>
</evidence>
<dbReference type="GO" id="GO:0005085">
    <property type="term" value="F:guanyl-nucleotide exchange factor activity"/>
    <property type="evidence" value="ECO:0007669"/>
    <property type="project" value="TreeGrafter"/>
</dbReference>
<sequence length="263" mass="29034">MSSPLLLENVWLQQQKFEDAELLFRETQSGVNNSGQRVTNTLAQEIAQVREDIQKVLNKQPAVGGGVDGVALCRRVDQLESENKKLFEITQQLKVEIERAIAALKLPASLIKPRETSAAAAKPEPTPEPQKAAAAADDDDDIDLFGSDDEEAKALKEKRVKEYAEKKAKKPVLIAKSSVVLDVKPWDDETDMVELEKRVRSVQQDGLVWGASKLVPVGYGINKLSIICVVEDDKVSIEDLSERITGDNEDLVQSVDISAFNKI</sequence>
<evidence type="ECO:0000256" key="6">
    <source>
        <dbReference type="SAM" id="MobiDB-lite"/>
    </source>
</evidence>
<name>A0A8S3ZUD8_9EUPU</name>
<dbReference type="InterPro" id="IPR001326">
    <property type="entry name" value="Transl_elong_EF1B_B/D_CS"/>
</dbReference>
<comment type="caution">
    <text evidence="8">The sequence shown here is derived from an EMBL/GenBank/DDBJ whole genome shotgun (WGS) entry which is preliminary data.</text>
</comment>
<proteinExistence type="inferred from homology"/>
<accession>A0A8S3ZUD8</accession>
<comment type="similarity">
    <text evidence="1 4">Belongs to the EF-1-beta/EF-1-delta family.</text>
</comment>
<dbReference type="EMBL" id="CAJHNH020005979">
    <property type="protein sequence ID" value="CAG5133167.1"/>
    <property type="molecule type" value="Genomic_DNA"/>
</dbReference>
<dbReference type="PROSITE" id="PS00825">
    <property type="entry name" value="EF1BD_2"/>
    <property type="match status" value="1"/>
</dbReference>
<dbReference type="PROSITE" id="PS00824">
    <property type="entry name" value="EF1BD_1"/>
    <property type="match status" value="1"/>
</dbReference>
<feature type="compositionally biased region" description="Low complexity" evidence="6">
    <location>
        <begin position="118"/>
        <end position="135"/>
    </location>
</feature>
<evidence type="ECO:0000313" key="9">
    <source>
        <dbReference type="Proteomes" id="UP000678393"/>
    </source>
</evidence>
<dbReference type="PANTHER" id="PTHR11595">
    <property type="entry name" value="EF-HAND AND COILED-COIL DOMAIN-CONTAINING FAMILY MEMBER"/>
    <property type="match status" value="1"/>
</dbReference>
<dbReference type="OrthoDB" id="331763at2759"/>
<keyword evidence="5" id="KW-0175">Coiled coil</keyword>
<evidence type="ECO:0000256" key="1">
    <source>
        <dbReference type="ARBA" id="ARBA00007411"/>
    </source>
</evidence>
<gene>
    <name evidence="8" type="ORF">CUNI_LOCUS18725</name>
</gene>
<dbReference type="InterPro" id="IPR014717">
    <property type="entry name" value="Transl_elong_EF1B/ribsomal_bS6"/>
</dbReference>
<dbReference type="FunFam" id="3.30.70.60:FF:000001">
    <property type="entry name" value="Elongation factor 1-beta 1 like"/>
    <property type="match status" value="1"/>
</dbReference>
<keyword evidence="9" id="KW-1185">Reference proteome</keyword>
<dbReference type="SMART" id="SM00888">
    <property type="entry name" value="EF1_GNE"/>
    <property type="match status" value="1"/>
</dbReference>
<dbReference type="AlphaFoldDB" id="A0A8S3ZUD8"/>
<protein>
    <recommendedName>
        <fullName evidence="7">Translation elongation factor EF1B beta/delta subunit guanine nucleotide exchange domain-containing protein</fullName>
    </recommendedName>
</protein>
<organism evidence="8 9">
    <name type="scientific">Candidula unifasciata</name>
    <dbReference type="NCBI Taxonomy" id="100452"/>
    <lineage>
        <taxon>Eukaryota</taxon>
        <taxon>Metazoa</taxon>
        <taxon>Spiralia</taxon>
        <taxon>Lophotrochozoa</taxon>
        <taxon>Mollusca</taxon>
        <taxon>Gastropoda</taxon>
        <taxon>Heterobranchia</taxon>
        <taxon>Euthyneura</taxon>
        <taxon>Panpulmonata</taxon>
        <taxon>Eupulmonata</taxon>
        <taxon>Stylommatophora</taxon>
        <taxon>Helicina</taxon>
        <taxon>Helicoidea</taxon>
        <taxon>Geomitridae</taxon>
        <taxon>Candidula</taxon>
    </lineage>
</organism>
<keyword evidence="2 4" id="KW-0251">Elongation factor</keyword>
<reference evidence="8" key="1">
    <citation type="submission" date="2021-04" db="EMBL/GenBank/DDBJ databases">
        <authorList>
            <consortium name="Molecular Ecology Group"/>
        </authorList>
    </citation>
    <scope>NUCLEOTIDE SEQUENCE</scope>
</reference>
<dbReference type="InterPro" id="IPR036219">
    <property type="entry name" value="eEF-1beta-like_sf"/>
</dbReference>
<dbReference type="CDD" id="cd00292">
    <property type="entry name" value="EF1B"/>
    <property type="match status" value="1"/>
</dbReference>
<evidence type="ECO:0000256" key="5">
    <source>
        <dbReference type="SAM" id="Coils"/>
    </source>
</evidence>
<dbReference type="InterPro" id="IPR049720">
    <property type="entry name" value="EF1B_bsu/dsu"/>
</dbReference>
<feature type="coiled-coil region" evidence="5">
    <location>
        <begin position="39"/>
        <end position="96"/>
    </location>
</feature>
<dbReference type="InterPro" id="IPR014038">
    <property type="entry name" value="EF1B_bsu/dsu_GNE"/>
</dbReference>
<dbReference type="GO" id="GO:0005853">
    <property type="term" value="C:eukaryotic translation elongation factor 1 complex"/>
    <property type="evidence" value="ECO:0007669"/>
    <property type="project" value="InterPro"/>
</dbReference>
<dbReference type="InterPro" id="IPR018940">
    <property type="entry name" value="EF-1_beta_acid_region_euk"/>
</dbReference>
<evidence type="ECO:0000256" key="4">
    <source>
        <dbReference type="RuleBase" id="RU003791"/>
    </source>
</evidence>
<evidence type="ECO:0000313" key="8">
    <source>
        <dbReference type="EMBL" id="CAG5133167.1"/>
    </source>
</evidence>
<keyword evidence="3 4" id="KW-0648">Protein biosynthesis</keyword>
<evidence type="ECO:0000256" key="3">
    <source>
        <dbReference type="ARBA" id="ARBA00022917"/>
    </source>
</evidence>
<feature type="region of interest" description="Disordered" evidence="6">
    <location>
        <begin position="114"/>
        <end position="143"/>
    </location>
</feature>